<dbReference type="Gene3D" id="3.30.450.30">
    <property type="entry name" value="Dynein light chain 2a, cytoplasmic"/>
    <property type="match status" value="1"/>
</dbReference>
<accession>A0A6J4LXG5</accession>
<gene>
    <name evidence="1" type="ORF">AVDCRST_MAG68-3196</name>
</gene>
<proteinExistence type="predicted"/>
<dbReference type="AlphaFoldDB" id="A0A6J4LXG5"/>
<evidence type="ECO:0008006" key="2">
    <source>
        <dbReference type="Google" id="ProtNLM"/>
    </source>
</evidence>
<dbReference type="SUPFAM" id="SSF103196">
    <property type="entry name" value="Roadblock/LC7 domain"/>
    <property type="match status" value="1"/>
</dbReference>
<reference evidence="1" key="1">
    <citation type="submission" date="2020-02" db="EMBL/GenBank/DDBJ databases">
        <authorList>
            <person name="Meier V. D."/>
        </authorList>
    </citation>
    <scope>NUCLEOTIDE SEQUENCE</scope>
    <source>
        <strain evidence="1">AVDCRST_MAG68</strain>
    </source>
</reference>
<organism evidence="1">
    <name type="scientific">uncultured Gemmatimonadota bacterium</name>
    <dbReference type="NCBI Taxonomy" id="203437"/>
    <lineage>
        <taxon>Bacteria</taxon>
        <taxon>Pseudomonadati</taxon>
        <taxon>Gemmatimonadota</taxon>
        <taxon>environmental samples</taxon>
    </lineage>
</organism>
<protein>
    <recommendedName>
        <fullName evidence="2">Roadblock/LAMTOR2 domain-containing protein</fullName>
    </recommendedName>
</protein>
<sequence length="158" mass="16658">MRRADLAQFVDALAGPVDHFAREAGLRLVLLINRSGQVLAQRGFARALDVMAVASLGAGIHASSQALAELIGEAGFQHLHQGGTASQVFIGPFRTPAEDLIAIAVFGEDSSIGLVQLFFTAFVGEVAALPGWKEARPTSDARAFERDLEAGLENVFGA</sequence>
<dbReference type="EMBL" id="CADCTW010000152">
    <property type="protein sequence ID" value="CAA9344067.1"/>
    <property type="molecule type" value="Genomic_DNA"/>
</dbReference>
<name>A0A6J4LXG5_9BACT</name>
<evidence type="ECO:0000313" key="1">
    <source>
        <dbReference type="EMBL" id="CAA9344067.1"/>
    </source>
</evidence>